<evidence type="ECO:0000313" key="3">
    <source>
        <dbReference type="EMBL" id="KAK4298291.1"/>
    </source>
</evidence>
<feature type="chain" id="PRO_5041975867" evidence="2">
    <location>
        <begin position="23"/>
        <end position="295"/>
    </location>
</feature>
<keyword evidence="2" id="KW-0732">Signal</keyword>
<evidence type="ECO:0000256" key="2">
    <source>
        <dbReference type="SAM" id="SignalP"/>
    </source>
</evidence>
<feature type="compositionally biased region" description="Basic and acidic residues" evidence="1">
    <location>
        <begin position="71"/>
        <end position="88"/>
    </location>
</feature>
<keyword evidence="4" id="KW-1185">Reference proteome</keyword>
<feature type="region of interest" description="Disordered" evidence="1">
    <location>
        <begin position="29"/>
        <end position="90"/>
    </location>
</feature>
<organism evidence="3 4">
    <name type="scientific">Petrolisthes manimaculis</name>
    <dbReference type="NCBI Taxonomy" id="1843537"/>
    <lineage>
        <taxon>Eukaryota</taxon>
        <taxon>Metazoa</taxon>
        <taxon>Ecdysozoa</taxon>
        <taxon>Arthropoda</taxon>
        <taxon>Crustacea</taxon>
        <taxon>Multicrustacea</taxon>
        <taxon>Malacostraca</taxon>
        <taxon>Eumalacostraca</taxon>
        <taxon>Eucarida</taxon>
        <taxon>Decapoda</taxon>
        <taxon>Pleocyemata</taxon>
        <taxon>Anomura</taxon>
        <taxon>Galatheoidea</taxon>
        <taxon>Porcellanidae</taxon>
        <taxon>Petrolisthes</taxon>
    </lineage>
</organism>
<name>A0AAE1NZJ4_9EUCA</name>
<reference evidence="3" key="1">
    <citation type="submission" date="2023-11" db="EMBL/GenBank/DDBJ databases">
        <title>Genome assemblies of two species of porcelain crab, Petrolisthes cinctipes and Petrolisthes manimaculis (Anomura: Porcellanidae).</title>
        <authorList>
            <person name="Angst P."/>
        </authorList>
    </citation>
    <scope>NUCLEOTIDE SEQUENCE</scope>
    <source>
        <strain evidence="3">PB745_02</strain>
        <tissue evidence="3">Gill</tissue>
    </source>
</reference>
<sequence>MRLFVVLSLGLVVAFAVVQAHADTDQLRDATNLDNPNKNDADEKVRSKKVRGRVRTDKDDDDKDKRKRVRVQNEDKTRNSDSPVKEQRQSCPGKCIRSDASCKGGRVLKNACKKGICCITGAKKEHQMDTDPKRARAKKERQMDTDPKGASAKRRCKPLESCTILNGECVKSKKYCKPGQVSVTSKDGLFCSKPNCKCCYMKEGGGCEPTAKCLKKKGHCVKDECHSGKAKMGPKWCTGAGCKCCLPKCVTKKKCTKANGECKPKHECHGEWKEHKKLCKGNTCGCCISDEECEE</sequence>
<dbReference type="AlphaFoldDB" id="A0AAE1NZJ4"/>
<dbReference type="EMBL" id="JAWZYT010003460">
    <property type="protein sequence ID" value="KAK4298291.1"/>
    <property type="molecule type" value="Genomic_DNA"/>
</dbReference>
<evidence type="ECO:0000256" key="1">
    <source>
        <dbReference type="SAM" id="MobiDB-lite"/>
    </source>
</evidence>
<accession>A0AAE1NZJ4</accession>
<gene>
    <name evidence="3" type="ORF">Pmani_029358</name>
</gene>
<proteinExistence type="predicted"/>
<feature type="region of interest" description="Disordered" evidence="1">
    <location>
        <begin position="128"/>
        <end position="152"/>
    </location>
</feature>
<evidence type="ECO:0000313" key="4">
    <source>
        <dbReference type="Proteomes" id="UP001292094"/>
    </source>
</evidence>
<protein>
    <submittedName>
        <fullName evidence="3">Uncharacterized protein</fullName>
    </submittedName>
</protein>
<comment type="caution">
    <text evidence="3">The sequence shown here is derived from an EMBL/GenBank/DDBJ whole genome shotgun (WGS) entry which is preliminary data.</text>
</comment>
<dbReference type="Proteomes" id="UP001292094">
    <property type="component" value="Unassembled WGS sequence"/>
</dbReference>
<feature type="compositionally biased region" description="Basic and acidic residues" evidence="1">
    <location>
        <begin position="128"/>
        <end position="147"/>
    </location>
</feature>
<feature type="signal peptide" evidence="2">
    <location>
        <begin position="1"/>
        <end position="22"/>
    </location>
</feature>